<evidence type="ECO:0000313" key="3">
    <source>
        <dbReference type="EMBL" id="NYE04037.1"/>
    </source>
</evidence>
<dbReference type="PANTHER" id="PTHR43708:SF4">
    <property type="entry name" value="OXIDOREDUCTASE YCEM-RELATED"/>
    <property type="match status" value="1"/>
</dbReference>
<dbReference type="Gene3D" id="3.30.360.10">
    <property type="entry name" value="Dihydrodipicolinate Reductase, domain 2"/>
    <property type="match status" value="1"/>
</dbReference>
<dbReference type="GO" id="GO:0000166">
    <property type="term" value="F:nucleotide binding"/>
    <property type="evidence" value="ECO:0007669"/>
    <property type="project" value="InterPro"/>
</dbReference>
<name>A0A852T8C3_9BACI</name>
<organism evidence="3 4">
    <name type="scientific">Neobacillus niacini</name>
    <dbReference type="NCBI Taxonomy" id="86668"/>
    <lineage>
        <taxon>Bacteria</taxon>
        <taxon>Bacillati</taxon>
        <taxon>Bacillota</taxon>
        <taxon>Bacilli</taxon>
        <taxon>Bacillales</taxon>
        <taxon>Bacillaceae</taxon>
        <taxon>Neobacillus</taxon>
    </lineage>
</organism>
<accession>A0A852T8C3</accession>
<dbReference type="InterPro" id="IPR051317">
    <property type="entry name" value="Gfo/Idh/MocA_oxidoreduct"/>
</dbReference>
<dbReference type="SUPFAM" id="SSF51735">
    <property type="entry name" value="NAD(P)-binding Rossmann-fold domains"/>
    <property type="match status" value="1"/>
</dbReference>
<feature type="domain" description="YceM-like C-terminal" evidence="2">
    <location>
        <begin position="126"/>
        <end position="238"/>
    </location>
</feature>
<dbReference type="Proteomes" id="UP000548423">
    <property type="component" value="Unassembled WGS sequence"/>
</dbReference>
<evidence type="ECO:0000259" key="2">
    <source>
        <dbReference type="Pfam" id="PF21378"/>
    </source>
</evidence>
<reference evidence="4" key="2">
    <citation type="submission" date="2020-08" db="EMBL/GenBank/DDBJ databases">
        <title>The Agave Microbiome: Exploring the role of microbial communities in plant adaptations to desert environments.</title>
        <authorList>
            <person name="Partida-Martinez L.P."/>
        </authorList>
    </citation>
    <scope>NUCLEOTIDE SEQUENCE [LARGE SCALE GENOMIC DNA]</scope>
    <source>
        <strain evidence="4">AT2.8</strain>
    </source>
</reference>
<dbReference type="InterPro" id="IPR000683">
    <property type="entry name" value="Gfo/Idh/MocA-like_OxRdtase_N"/>
</dbReference>
<dbReference type="EMBL" id="JACCBX010000002">
    <property type="protein sequence ID" value="NYE04037.1"/>
    <property type="molecule type" value="Genomic_DNA"/>
</dbReference>
<evidence type="ECO:0000313" key="4">
    <source>
        <dbReference type="Proteomes" id="UP000548423"/>
    </source>
</evidence>
<dbReference type="AlphaFoldDB" id="A0A852T8C3"/>
<dbReference type="InterPro" id="IPR036291">
    <property type="entry name" value="NAD(P)-bd_dom_sf"/>
</dbReference>
<protein>
    <submittedName>
        <fullName evidence="3">Virulence factor</fullName>
    </submittedName>
</protein>
<dbReference type="Pfam" id="PF21378">
    <property type="entry name" value="YceM-like_C"/>
    <property type="match status" value="1"/>
</dbReference>
<dbReference type="InterPro" id="IPR048477">
    <property type="entry name" value="YceM-like_C"/>
</dbReference>
<reference evidence="4" key="1">
    <citation type="submission" date="2020-07" db="EMBL/GenBank/DDBJ databases">
        <authorList>
            <person name="Partida-Martinez L."/>
            <person name="Huntemann M."/>
            <person name="Clum A."/>
            <person name="Wang J."/>
            <person name="Palaniappan K."/>
            <person name="Ritter S."/>
            <person name="Chen I.-M."/>
            <person name="Stamatis D."/>
            <person name="Reddy T."/>
            <person name="O'Malley R."/>
            <person name="Daum C."/>
            <person name="Shapiro N."/>
            <person name="Ivanova N."/>
            <person name="Kyrpides N."/>
            <person name="Woyke T."/>
        </authorList>
    </citation>
    <scope>NUCLEOTIDE SEQUENCE [LARGE SCALE GENOMIC DNA]</scope>
    <source>
        <strain evidence="4">AT2.8</strain>
    </source>
</reference>
<feature type="domain" description="Gfo/Idh/MocA-like oxidoreductase N-terminal" evidence="1">
    <location>
        <begin position="3"/>
        <end position="120"/>
    </location>
</feature>
<comment type="caution">
    <text evidence="3">The sequence shown here is derived from an EMBL/GenBank/DDBJ whole genome shotgun (WGS) entry which is preliminary data.</text>
</comment>
<gene>
    <name evidence="3" type="ORF">F4694_000781</name>
</gene>
<dbReference type="PANTHER" id="PTHR43708">
    <property type="entry name" value="CONSERVED EXPRESSED OXIDOREDUCTASE (EUROFUNG)"/>
    <property type="match status" value="1"/>
</dbReference>
<dbReference type="SUPFAM" id="SSF55347">
    <property type="entry name" value="Glyceraldehyde-3-phosphate dehydrogenase-like, C-terminal domain"/>
    <property type="match status" value="1"/>
</dbReference>
<proteinExistence type="predicted"/>
<dbReference type="Gene3D" id="3.40.50.720">
    <property type="entry name" value="NAD(P)-binding Rossmann-like Domain"/>
    <property type="match status" value="1"/>
</dbReference>
<sequence>MMKLGIIGLGDIAKKAYLPVVSKLANVEIHLFTRNTEILMEISNQYRFSNTHSSLSSIIESGIKGAFVHSSTESHESIVRQLLQNGIHVYVDKPITYHLETTKELVELAEEKGLILMTGFNRRFAPFYQTIAEVNEPNMIILQKNRHALPGTIRSFVYDDFIHVIDTVRHLFKGEIEDIIVHGRVRNEMLYHVVVQLISKDMTGLAIMNRDSGAVEEKLEVMGTNEKRVVHDLDQLTIYRDQKEIALSFDNWDSTLYKRGFEQIVAEFINAIRTNKFPSITASDSLITHEICENVIHQLEKM</sequence>
<dbReference type="Pfam" id="PF01408">
    <property type="entry name" value="GFO_IDH_MocA"/>
    <property type="match status" value="1"/>
</dbReference>
<evidence type="ECO:0000259" key="1">
    <source>
        <dbReference type="Pfam" id="PF01408"/>
    </source>
</evidence>